<reference evidence="2 3" key="1">
    <citation type="submission" date="2023-01" db="EMBL/GenBank/DDBJ databases">
        <title>Analysis of 21 Apiospora genomes using comparative genomics revels a genus with tremendous synthesis potential of carbohydrate active enzymes and secondary metabolites.</title>
        <authorList>
            <person name="Sorensen T."/>
        </authorList>
    </citation>
    <scope>NUCLEOTIDE SEQUENCE [LARGE SCALE GENOMIC DNA]</scope>
    <source>
        <strain evidence="2 3">CBS 20057</strain>
    </source>
</reference>
<comment type="caution">
    <text evidence="2">The sequence shown here is derived from an EMBL/GenBank/DDBJ whole genome shotgun (WGS) entry which is preliminary data.</text>
</comment>
<dbReference type="Proteomes" id="UP001396898">
    <property type="component" value="Unassembled WGS sequence"/>
</dbReference>
<evidence type="ECO:0000256" key="1">
    <source>
        <dbReference type="SAM" id="MobiDB-lite"/>
    </source>
</evidence>
<feature type="region of interest" description="Disordered" evidence="1">
    <location>
        <begin position="67"/>
        <end position="88"/>
    </location>
</feature>
<evidence type="ECO:0000313" key="3">
    <source>
        <dbReference type="Proteomes" id="UP001396898"/>
    </source>
</evidence>
<gene>
    <name evidence="2" type="ORF">PG991_009146</name>
</gene>
<proteinExistence type="predicted"/>
<keyword evidence="3" id="KW-1185">Reference proteome</keyword>
<organism evidence="2 3">
    <name type="scientific">Apiospora marii</name>
    <dbReference type="NCBI Taxonomy" id="335849"/>
    <lineage>
        <taxon>Eukaryota</taxon>
        <taxon>Fungi</taxon>
        <taxon>Dikarya</taxon>
        <taxon>Ascomycota</taxon>
        <taxon>Pezizomycotina</taxon>
        <taxon>Sordariomycetes</taxon>
        <taxon>Xylariomycetidae</taxon>
        <taxon>Amphisphaeriales</taxon>
        <taxon>Apiosporaceae</taxon>
        <taxon>Apiospora</taxon>
    </lineage>
</organism>
<name>A0ABR1RKB9_9PEZI</name>
<protein>
    <submittedName>
        <fullName evidence="2">Uncharacterized protein</fullName>
    </submittedName>
</protein>
<accession>A0ABR1RKB9</accession>
<sequence>MCVCFATSSTSSRANSSQELQDESNRQLYLAKSVYLKRRIEEANIVPSTPTLQERHKLDDRFWAVSRSQRRHNAGTGHPSPQPLAGLTGCPPSTKDNIAEIFAVQQRETAYQSADAVAQESPTESLMGFAVDHVSPMCDVVAGNGVAGVVNDFESASAAIGKATAGGSKPTVLEPRQCQFDGGQDVYDSSADVSPNAESEAYGEDIDLNQEMEVLHHGDRDEMLDIPSSTALTQKVDAGGNSTERSWHLQRHAKTSVDYILM</sequence>
<evidence type="ECO:0000313" key="2">
    <source>
        <dbReference type="EMBL" id="KAK8013553.1"/>
    </source>
</evidence>
<dbReference type="EMBL" id="JAQQWI010000013">
    <property type="protein sequence ID" value="KAK8013553.1"/>
    <property type="molecule type" value="Genomic_DNA"/>
</dbReference>